<sequence length="60" mass="7090">MHRRQRKHAALTADEELVTPVTLCKPKKITKSAIEFEYCKYDRYVWSLVENNAFFTAIVE</sequence>
<dbReference type="AlphaFoldDB" id="A0A9D4CRV8"/>
<dbReference type="EMBL" id="JAIWYP010000012">
    <property type="protein sequence ID" value="KAH3729472.1"/>
    <property type="molecule type" value="Genomic_DNA"/>
</dbReference>
<name>A0A9D4CRV8_DREPO</name>
<accession>A0A9D4CRV8</accession>
<comment type="caution">
    <text evidence="1">The sequence shown here is derived from an EMBL/GenBank/DDBJ whole genome shotgun (WGS) entry which is preliminary data.</text>
</comment>
<proteinExistence type="predicted"/>
<evidence type="ECO:0000313" key="1">
    <source>
        <dbReference type="EMBL" id="KAH3729472.1"/>
    </source>
</evidence>
<keyword evidence="2" id="KW-1185">Reference proteome</keyword>
<gene>
    <name evidence="1" type="ORF">DPMN_055443</name>
</gene>
<evidence type="ECO:0000313" key="2">
    <source>
        <dbReference type="Proteomes" id="UP000828390"/>
    </source>
</evidence>
<protein>
    <submittedName>
        <fullName evidence="1">Uncharacterized protein</fullName>
    </submittedName>
</protein>
<reference evidence="1" key="2">
    <citation type="submission" date="2020-11" db="EMBL/GenBank/DDBJ databases">
        <authorList>
            <person name="McCartney M.A."/>
            <person name="Auch B."/>
            <person name="Kono T."/>
            <person name="Mallez S."/>
            <person name="Becker A."/>
            <person name="Gohl D.M."/>
            <person name="Silverstein K.A.T."/>
            <person name="Koren S."/>
            <person name="Bechman K.B."/>
            <person name="Herman A."/>
            <person name="Abrahante J.E."/>
            <person name="Garbe J."/>
        </authorList>
    </citation>
    <scope>NUCLEOTIDE SEQUENCE</scope>
    <source>
        <strain evidence="1">Duluth1</strain>
        <tissue evidence="1">Whole animal</tissue>
    </source>
</reference>
<dbReference type="Proteomes" id="UP000828390">
    <property type="component" value="Unassembled WGS sequence"/>
</dbReference>
<organism evidence="1 2">
    <name type="scientific">Dreissena polymorpha</name>
    <name type="common">Zebra mussel</name>
    <name type="synonym">Mytilus polymorpha</name>
    <dbReference type="NCBI Taxonomy" id="45954"/>
    <lineage>
        <taxon>Eukaryota</taxon>
        <taxon>Metazoa</taxon>
        <taxon>Spiralia</taxon>
        <taxon>Lophotrochozoa</taxon>
        <taxon>Mollusca</taxon>
        <taxon>Bivalvia</taxon>
        <taxon>Autobranchia</taxon>
        <taxon>Heteroconchia</taxon>
        <taxon>Euheterodonta</taxon>
        <taxon>Imparidentia</taxon>
        <taxon>Neoheterodontei</taxon>
        <taxon>Myida</taxon>
        <taxon>Dreissenoidea</taxon>
        <taxon>Dreissenidae</taxon>
        <taxon>Dreissena</taxon>
    </lineage>
</organism>
<reference evidence="1" key="1">
    <citation type="journal article" date="2019" name="bioRxiv">
        <title>The Genome of the Zebra Mussel, Dreissena polymorpha: A Resource for Invasive Species Research.</title>
        <authorList>
            <person name="McCartney M.A."/>
            <person name="Auch B."/>
            <person name="Kono T."/>
            <person name="Mallez S."/>
            <person name="Zhang Y."/>
            <person name="Obille A."/>
            <person name="Becker A."/>
            <person name="Abrahante J.E."/>
            <person name="Garbe J."/>
            <person name="Badalamenti J.P."/>
            <person name="Herman A."/>
            <person name="Mangelson H."/>
            <person name="Liachko I."/>
            <person name="Sullivan S."/>
            <person name="Sone E.D."/>
            <person name="Koren S."/>
            <person name="Silverstein K.A.T."/>
            <person name="Beckman K.B."/>
            <person name="Gohl D.M."/>
        </authorList>
    </citation>
    <scope>NUCLEOTIDE SEQUENCE</scope>
    <source>
        <strain evidence="1">Duluth1</strain>
        <tissue evidence="1">Whole animal</tissue>
    </source>
</reference>